<protein>
    <recommendedName>
        <fullName evidence="2">histidine kinase</fullName>
        <ecNumber evidence="2">2.7.13.3</ecNumber>
    </recommendedName>
</protein>
<feature type="compositionally biased region" description="Low complexity" evidence="7">
    <location>
        <begin position="831"/>
        <end position="846"/>
    </location>
</feature>
<feature type="transmembrane region" description="Helical" evidence="8">
    <location>
        <begin position="56"/>
        <end position="77"/>
    </location>
</feature>
<dbReference type="EMBL" id="JAOQNS010000009">
    <property type="protein sequence ID" value="MCW2308800.1"/>
    <property type="molecule type" value="Genomic_DNA"/>
</dbReference>
<dbReference type="InterPro" id="IPR036890">
    <property type="entry name" value="HATPase_C_sf"/>
</dbReference>
<dbReference type="SUPFAM" id="SSF55874">
    <property type="entry name" value="ATPase domain of HSP90 chaperone/DNA topoisomerase II/histidine kinase"/>
    <property type="match status" value="1"/>
</dbReference>
<dbReference type="PANTHER" id="PTHR43047:SF72">
    <property type="entry name" value="OSMOSENSING HISTIDINE PROTEIN KINASE SLN1"/>
    <property type="match status" value="1"/>
</dbReference>
<gene>
    <name evidence="10" type="ORF">M2319_003149</name>
</gene>
<dbReference type="InterPro" id="IPR004358">
    <property type="entry name" value="Sig_transdc_His_kin-like_C"/>
</dbReference>
<dbReference type="Gene3D" id="3.30.565.10">
    <property type="entry name" value="Histidine kinase-like ATPase, C-terminal domain"/>
    <property type="match status" value="1"/>
</dbReference>
<keyword evidence="8" id="KW-0812">Transmembrane</keyword>
<evidence type="ECO:0000256" key="4">
    <source>
        <dbReference type="ARBA" id="ARBA00022679"/>
    </source>
</evidence>
<dbReference type="Pfam" id="PF00512">
    <property type="entry name" value="HisKA"/>
    <property type="match status" value="1"/>
</dbReference>
<keyword evidence="8" id="KW-1133">Transmembrane helix</keyword>
<organism evidence="10 11">
    <name type="scientific">Rhodobium gokarnense</name>
    <dbReference type="NCBI Taxonomy" id="364296"/>
    <lineage>
        <taxon>Bacteria</taxon>
        <taxon>Pseudomonadati</taxon>
        <taxon>Pseudomonadota</taxon>
        <taxon>Alphaproteobacteria</taxon>
        <taxon>Hyphomicrobiales</taxon>
        <taxon>Rhodobiaceae</taxon>
        <taxon>Rhodobium</taxon>
    </lineage>
</organism>
<dbReference type="InterPro" id="IPR005467">
    <property type="entry name" value="His_kinase_dom"/>
</dbReference>
<dbReference type="Pfam" id="PF12860">
    <property type="entry name" value="PAS_7"/>
    <property type="match status" value="2"/>
</dbReference>
<reference evidence="11" key="1">
    <citation type="submission" date="2023-07" db="EMBL/GenBank/DDBJ databases">
        <title>Genome sequencing of Purple Non-Sulfur Bacteria from various extreme environments.</title>
        <authorList>
            <person name="Mayer M."/>
        </authorList>
    </citation>
    <scope>NUCLEOTIDE SEQUENCE [LARGE SCALE GENOMIC DNA]</scope>
    <source>
        <strain evidence="11">DSM 17935</strain>
    </source>
</reference>
<dbReference type="Gene3D" id="1.10.287.130">
    <property type="match status" value="1"/>
</dbReference>
<dbReference type="CDD" id="cd00082">
    <property type="entry name" value="HisKA"/>
    <property type="match status" value="1"/>
</dbReference>
<accession>A0ABT3HEH9</accession>
<dbReference type="Proteomes" id="UP001209755">
    <property type="component" value="Unassembled WGS sequence"/>
</dbReference>
<comment type="catalytic activity">
    <reaction evidence="1">
        <text>ATP + protein L-histidine = ADP + protein N-phospho-L-histidine.</text>
        <dbReference type="EC" id="2.7.13.3"/>
    </reaction>
</comment>
<dbReference type="Pfam" id="PF13188">
    <property type="entry name" value="PAS_8"/>
    <property type="match status" value="1"/>
</dbReference>
<evidence type="ECO:0000313" key="11">
    <source>
        <dbReference type="Proteomes" id="UP001209755"/>
    </source>
</evidence>
<name>A0ABT3HEH9_9HYPH</name>
<feature type="coiled-coil region" evidence="6">
    <location>
        <begin position="73"/>
        <end position="107"/>
    </location>
</feature>
<proteinExistence type="predicted"/>
<evidence type="ECO:0000313" key="10">
    <source>
        <dbReference type="EMBL" id="MCW2308800.1"/>
    </source>
</evidence>
<keyword evidence="6" id="KW-0175">Coiled coil</keyword>
<feature type="region of interest" description="Disordered" evidence="7">
    <location>
        <begin position="831"/>
        <end position="857"/>
    </location>
</feature>
<sequence>MPKHGGRRRGNSSRQSGSPHPALKVLPLAACFLPITAARAQDLAQRFPTQLGSLEVLWIVSLLGALTFAVFSAAILIRNRRRAEEDIARLERGIADFQASVEQAEALLDTDDQRNVIWHRSTGKPTVIGSLGGGSGAPESPAAFLAFGTWLTPDAATRLEHALADLRDDGEGFALTVTTTSGGLVEAVGRTASGRAIARFRDLTGERQAHALMVAEHEKLTSMVETMRALLDAMPNPCWIRNPDGSFLWVNEAYAEAVEAPNQVQAARAGNELLDGAARKLMEGHHATDPVFRKRLPVVVAGDRKLFDVLDVAGDEGQAGIAIDVSELEKMQADLRRTLDFHARTLDELATAVAIFGADRRLTFYNAAYRDLWGLDPAFLESAPEDSAILDRLRQDRKLPEQADFRSWKKSILDAYREVGAIEHWWHLPDGRTVRVVANPHPQGGVTYVYENVTEKLDLESRYNALIRVQRETLDNLQEGVAVFGSNGRLRLWNPSIVAIWRLDETTLEDRPHIAQVIEQCRRIHDDAPTWQRLNATVTGFAETRTPIAGRMERGDGTVVDYATLPLPDGATLVTFVDVTDTVHVERALVDKNEALQQADELKNTFIQHVSYELRSPLTNIIGFAQLLNDPKFGELNDKQQEYTDYIRSSSAALLAIINDILDLATLDAGIMELHLGEVDIGETATAAIEGLQDRIRESEIRITTDIPDDIGHFTADEKRIRQVLYNLLSNAIVYSDHGGLVEIIARRSGEGVSLTVRDHGCGIPQDFMPNVFDRFVSRTTGNRRRGPGLGLAIVKSFVEAHRGVVDIASREGEGTTVTCLFPFEPAPGHGDASPAAIAAPDGTAANGVPAAGAGRS</sequence>
<dbReference type="RefSeq" id="WP_264602404.1">
    <property type="nucleotide sequence ID" value="NZ_JAOQNS010000009.1"/>
</dbReference>
<feature type="domain" description="Histidine kinase" evidence="9">
    <location>
        <begin position="609"/>
        <end position="826"/>
    </location>
</feature>
<dbReference type="InterPro" id="IPR000014">
    <property type="entry name" value="PAS"/>
</dbReference>
<evidence type="ECO:0000259" key="9">
    <source>
        <dbReference type="PROSITE" id="PS50109"/>
    </source>
</evidence>
<keyword evidence="8" id="KW-0472">Membrane</keyword>
<dbReference type="PANTHER" id="PTHR43047">
    <property type="entry name" value="TWO-COMPONENT HISTIDINE PROTEIN KINASE"/>
    <property type="match status" value="1"/>
</dbReference>
<keyword evidence="11" id="KW-1185">Reference proteome</keyword>
<dbReference type="EC" id="2.7.13.3" evidence="2"/>
<dbReference type="InterPro" id="IPR003661">
    <property type="entry name" value="HisK_dim/P_dom"/>
</dbReference>
<feature type="compositionally biased region" description="Basic residues" evidence="7">
    <location>
        <begin position="1"/>
        <end position="11"/>
    </location>
</feature>
<dbReference type="Pfam" id="PF02518">
    <property type="entry name" value="HATPase_c"/>
    <property type="match status" value="1"/>
</dbReference>
<feature type="region of interest" description="Disordered" evidence="7">
    <location>
        <begin position="1"/>
        <end position="21"/>
    </location>
</feature>
<evidence type="ECO:0000256" key="3">
    <source>
        <dbReference type="ARBA" id="ARBA00022553"/>
    </source>
</evidence>
<evidence type="ECO:0000256" key="8">
    <source>
        <dbReference type="SAM" id="Phobius"/>
    </source>
</evidence>
<keyword evidence="3" id="KW-0597">Phosphoprotein</keyword>
<dbReference type="Gene3D" id="3.30.450.20">
    <property type="entry name" value="PAS domain"/>
    <property type="match status" value="2"/>
</dbReference>
<evidence type="ECO:0000256" key="5">
    <source>
        <dbReference type="ARBA" id="ARBA00022777"/>
    </source>
</evidence>
<comment type="caution">
    <text evidence="10">The sequence shown here is derived from an EMBL/GenBank/DDBJ whole genome shotgun (WGS) entry which is preliminary data.</text>
</comment>
<dbReference type="PRINTS" id="PR00344">
    <property type="entry name" value="BCTRLSENSOR"/>
</dbReference>
<evidence type="ECO:0000256" key="1">
    <source>
        <dbReference type="ARBA" id="ARBA00000085"/>
    </source>
</evidence>
<evidence type="ECO:0000256" key="6">
    <source>
        <dbReference type="SAM" id="Coils"/>
    </source>
</evidence>
<dbReference type="InterPro" id="IPR035965">
    <property type="entry name" value="PAS-like_dom_sf"/>
</dbReference>
<dbReference type="GO" id="GO:0016301">
    <property type="term" value="F:kinase activity"/>
    <property type="evidence" value="ECO:0007669"/>
    <property type="project" value="UniProtKB-KW"/>
</dbReference>
<dbReference type="SMART" id="SM00387">
    <property type="entry name" value="HATPase_c"/>
    <property type="match status" value="1"/>
</dbReference>
<dbReference type="SUPFAM" id="SSF47384">
    <property type="entry name" value="Homodimeric domain of signal transducing histidine kinase"/>
    <property type="match status" value="1"/>
</dbReference>
<dbReference type="InterPro" id="IPR003594">
    <property type="entry name" value="HATPase_dom"/>
</dbReference>
<keyword evidence="4" id="KW-0808">Transferase</keyword>
<dbReference type="InterPro" id="IPR036097">
    <property type="entry name" value="HisK_dim/P_sf"/>
</dbReference>
<dbReference type="CDD" id="cd00075">
    <property type="entry name" value="HATPase"/>
    <property type="match status" value="1"/>
</dbReference>
<dbReference type="SUPFAM" id="SSF55785">
    <property type="entry name" value="PYP-like sensor domain (PAS domain)"/>
    <property type="match status" value="2"/>
</dbReference>
<keyword evidence="5 10" id="KW-0418">Kinase</keyword>
<evidence type="ECO:0000256" key="2">
    <source>
        <dbReference type="ARBA" id="ARBA00012438"/>
    </source>
</evidence>
<evidence type="ECO:0000256" key="7">
    <source>
        <dbReference type="SAM" id="MobiDB-lite"/>
    </source>
</evidence>
<dbReference type="PROSITE" id="PS50109">
    <property type="entry name" value="HIS_KIN"/>
    <property type="match status" value="1"/>
</dbReference>
<dbReference type="SMART" id="SM00091">
    <property type="entry name" value="PAS"/>
    <property type="match status" value="3"/>
</dbReference>
<dbReference type="SMART" id="SM00388">
    <property type="entry name" value="HisKA"/>
    <property type="match status" value="1"/>
</dbReference>